<gene>
    <name evidence="9" type="ORF">FNA67_00180</name>
</gene>
<evidence type="ECO:0000256" key="3">
    <source>
        <dbReference type="ARBA" id="ARBA00022475"/>
    </source>
</evidence>
<feature type="transmembrane region" description="Helical" evidence="7">
    <location>
        <begin position="107"/>
        <end position="129"/>
    </location>
</feature>
<dbReference type="PANTHER" id="PTHR43163">
    <property type="entry name" value="DIPEPTIDE TRANSPORT SYSTEM PERMEASE PROTEIN DPPB-RELATED"/>
    <property type="match status" value="1"/>
</dbReference>
<accession>A0A5B9DIP1</accession>
<dbReference type="InterPro" id="IPR045621">
    <property type="entry name" value="BPD_transp_1_N"/>
</dbReference>
<feature type="transmembrane region" description="Helical" evidence="7">
    <location>
        <begin position="150"/>
        <end position="170"/>
    </location>
</feature>
<dbReference type="RefSeq" id="WP_049707168.1">
    <property type="nucleotide sequence ID" value="NZ_BMFM01000001.1"/>
</dbReference>
<evidence type="ECO:0000256" key="1">
    <source>
        <dbReference type="ARBA" id="ARBA00004651"/>
    </source>
</evidence>
<proteinExistence type="inferred from homology"/>
<keyword evidence="3" id="KW-1003">Cell membrane</keyword>
<feature type="transmembrane region" description="Helical" evidence="7">
    <location>
        <begin position="182"/>
        <end position="200"/>
    </location>
</feature>
<organism evidence="9 10">
    <name type="scientific">Paradevosia tibetensis</name>
    <dbReference type="NCBI Taxonomy" id="1447062"/>
    <lineage>
        <taxon>Bacteria</taxon>
        <taxon>Pseudomonadati</taxon>
        <taxon>Pseudomonadota</taxon>
        <taxon>Alphaproteobacteria</taxon>
        <taxon>Hyphomicrobiales</taxon>
        <taxon>Devosiaceae</taxon>
        <taxon>Paradevosia</taxon>
    </lineage>
</organism>
<protein>
    <submittedName>
        <fullName evidence="9">ABC transporter permease</fullName>
    </submittedName>
</protein>
<dbReference type="OrthoDB" id="9805855at2"/>
<dbReference type="PROSITE" id="PS50928">
    <property type="entry name" value="ABC_TM1"/>
    <property type="match status" value="1"/>
</dbReference>
<dbReference type="Proteomes" id="UP000321062">
    <property type="component" value="Chromosome"/>
</dbReference>
<dbReference type="KEGG" id="yti:FNA67_00180"/>
<comment type="similarity">
    <text evidence="7">Belongs to the binding-protein-dependent transport system permease family.</text>
</comment>
<dbReference type="InterPro" id="IPR035906">
    <property type="entry name" value="MetI-like_sf"/>
</dbReference>
<keyword evidence="2 7" id="KW-0813">Transport</keyword>
<comment type="subcellular location">
    <subcellularLocation>
        <location evidence="1 7">Cell membrane</location>
        <topology evidence="1 7">Multi-pass membrane protein</topology>
    </subcellularLocation>
</comment>
<dbReference type="GO" id="GO:0055085">
    <property type="term" value="P:transmembrane transport"/>
    <property type="evidence" value="ECO:0007669"/>
    <property type="project" value="InterPro"/>
</dbReference>
<feature type="domain" description="ABC transmembrane type-1" evidence="8">
    <location>
        <begin position="103"/>
        <end position="308"/>
    </location>
</feature>
<name>A0A5B9DIP1_9HYPH</name>
<keyword evidence="10" id="KW-1185">Reference proteome</keyword>
<feature type="transmembrane region" description="Helical" evidence="7">
    <location>
        <begin position="247"/>
        <end position="269"/>
    </location>
</feature>
<dbReference type="CDD" id="cd06261">
    <property type="entry name" value="TM_PBP2"/>
    <property type="match status" value="1"/>
</dbReference>
<keyword evidence="4 7" id="KW-0812">Transmembrane</keyword>
<evidence type="ECO:0000313" key="10">
    <source>
        <dbReference type="Proteomes" id="UP000321062"/>
    </source>
</evidence>
<dbReference type="GO" id="GO:0005886">
    <property type="term" value="C:plasma membrane"/>
    <property type="evidence" value="ECO:0007669"/>
    <property type="project" value="UniProtKB-SubCell"/>
</dbReference>
<feature type="transmembrane region" description="Helical" evidence="7">
    <location>
        <begin position="12"/>
        <end position="38"/>
    </location>
</feature>
<dbReference type="AlphaFoldDB" id="A0A5B9DIP1"/>
<dbReference type="PANTHER" id="PTHR43163:SF3">
    <property type="entry name" value="PEPTIDE ABC TRANSPORTER PERMEASE PROTEIN"/>
    <property type="match status" value="1"/>
</dbReference>
<feature type="transmembrane region" description="Helical" evidence="7">
    <location>
        <begin position="289"/>
        <end position="315"/>
    </location>
</feature>
<dbReference type="Pfam" id="PF00528">
    <property type="entry name" value="BPD_transp_1"/>
    <property type="match status" value="1"/>
</dbReference>
<dbReference type="InterPro" id="IPR000515">
    <property type="entry name" value="MetI-like"/>
</dbReference>
<evidence type="ECO:0000259" key="8">
    <source>
        <dbReference type="PROSITE" id="PS50928"/>
    </source>
</evidence>
<evidence type="ECO:0000256" key="7">
    <source>
        <dbReference type="RuleBase" id="RU363032"/>
    </source>
</evidence>
<dbReference type="SUPFAM" id="SSF161098">
    <property type="entry name" value="MetI-like"/>
    <property type="match status" value="1"/>
</dbReference>
<keyword evidence="5 7" id="KW-1133">Transmembrane helix</keyword>
<evidence type="ECO:0000256" key="4">
    <source>
        <dbReference type="ARBA" id="ARBA00022692"/>
    </source>
</evidence>
<dbReference type="Gene3D" id="1.10.3720.10">
    <property type="entry name" value="MetI-like"/>
    <property type="match status" value="1"/>
</dbReference>
<keyword evidence="6 7" id="KW-0472">Membrane</keyword>
<reference evidence="9 10" key="1">
    <citation type="journal article" date="2015" name="Int. J. Syst. Evol. Microbiol.">
        <title>Youhaiella tibetensis gen. nov., sp. nov., isolated from subsurface sediment.</title>
        <authorList>
            <person name="Wang Y.X."/>
            <person name="Huang F.Q."/>
            <person name="Nogi Y."/>
            <person name="Pang S.J."/>
            <person name="Wang P.K."/>
            <person name="Lv J."/>
        </authorList>
    </citation>
    <scope>NUCLEOTIDE SEQUENCE [LARGE SCALE GENOMIC DNA]</scope>
    <source>
        <strain evidence="10">fig4</strain>
    </source>
</reference>
<evidence type="ECO:0000256" key="2">
    <source>
        <dbReference type="ARBA" id="ARBA00022448"/>
    </source>
</evidence>
<dbReference type="Pfam" id="PF19300">
    <property type="entry name" value="BPD_transp_1_N"/>
    <property type="match status" value="1"/>
</dbReference>
<evidence type="ECO:0000256" key="6">
    <source>
        <dbReference type="ARBA" id="ARBA00023136"/>
    </source>
</evidence>
<evidence type="ECO:0000256" key="5">
    <source>
        <dbReference type="ARBA" id="ARBA00022989"/>
    </source>
</evidence>
<sequence length="326" mass="34623">MSAFANSPVRSFVLARLASGLVSIFFISILVFLGTALLPGDAANALLGQNATPETVLALREVLGLDRPLVLRYLAWLGNALQGDFGTSLSNGQQVTSLLAPRLVNSLILASSAAVIVVPLAVGIGLVAAMHRGKVADTVIGSVSSLFLSMPSFLIGYLVVFIFAVQLGILPSLSMVRASSSLTAWMIALALPVLTLVLVAQAHIIKLTRAAVLGVMSTDYIMMAQTKGIPRNTIFFRHALPNALSPIVSICMMSVAYMIVDVVVIEAVFNYPGMGKLMVDAVAYRDIPIVQACGVLFSTIFVALNFLADLLAMLINPRQRLPRKGN</sequence>
<dbReference type="EMBL" id="CP041690">
    <property type="protein sequence ID" value="QEE18692.1"/>
    <property type="molecule type" value="Genomic_DNA"/>
</dbReference>
<evidence type="ECO:0000313" key="9">
    <source>
        <dbReference type="EMBL" id="QEE18692.1"/>
    </source>
</evidence>